<dbReference type="Proteomes" id="UP000789860">
    <property type="component" value="Unassembled WGS sequence"/>
</dbReference>
<accession>A0ACA9PB71</accession>
<feature type="non-terminal residue" evidence="1">
    <location>
        <position position="70"/>
    </location>
</feature>
<keyword evidence="2" id="KW-1185">Reference proteome</keyword>
<reference evidence="1" key="1">
    <citation type="submission" date="2021-06" db="EMBL/GenBank/DDBJ databases">
        <authorList>
            <person name="Kallberg Y."/>
            <person name="Tangrot J."/>
            <person name="Rosling A."/>
        </authorList>
    </citation>
    <scope>NUCLEOTIDE SEQUENCE</scope>
    <source>
        <strain evidence="1">AU212A</strain>
    </source>
</reference>
<proteinExistence type="predicted"/>
<gene>
    <name evidence="1" type="ORF">SCALOS_LOCUS10524</name>
</gene>
<comment type="caution">
    <text evidence="1">The sequence shown here is derived from an EMBL/GenBank/DDBJ whole genome shotgun (WGS) entry which is preliminary data.</text>
</comment>
<name>A0ACA9PB71_9GLOM</name>
<evidence type="ECO:0000313" key="1">
    <source>
        <dbReference type="EMBL" id="CAG8701824.1"/>
    </source>
</evidence>
<evidence type="ECO:0000313" key="2">
    <source>
        <dbReference type="Proteomes" id="UP000789860"/>
    </source>
</evidence>
<sequence>MEGVSDSEEETDNREYPYHNVVTNFTTTEDEEDEDEEMDVCTSDDSETDETENEQITQNIHPVQNQRFEG</sequence>
<organism evidence="1 2">
    <name type="scientific">Scutellospora calospora</name>
    <dbReference type="NCBI Taxonomy" id="85575"/>
    <lineage>
        <taxon>Eukaryota</taxon>
        <taxon>Fungi</taxon>
        <taxon>Fungi incertae sedis</taxon>
        <taxon>Mucoromycota</taxon>
        <taxon>Glomeromycotina</taxon>
        <taxon>Glomeromycetes</taxon>
        <taxon>Diversisporales</taxon>
        <taxon>Gigasporaceae</taxon>
        <taxon>Scutellospora</taxon>
    </lineage>
</organism>
<protein>
    <submittedName>
        <fullName evidence="1">10375_t:CDS:1</fullName>
    </submittedName>
</protein>
<dbReference type="EMBL" id="CAJVPM010039819">
    <property type="protein sequence ID" value="CAG8701824.1"/>
    <property type="molecule type" value="Genomic_DNA"/>
</dbReference>